<name>A0A9Q3UJ95_9GAMM</name>
<dbReference type="Proteomes" id="UP001108027">
    <property type="component" value="Unassembled WGS sequence"/>
</dbReference>
<sequence>MNTTTDCSIPPTRRDHHRHLYQRLWQGDPDADRHADALLDRLLADTAPGDSDPPEDPAALEAWMATGHRRVGEAYRDYLDQRARGGPRRFFQCRAQALYFLRAIAPTKLVDGAWLHGLTRHWQDSRLRPLLRIYLEELGDGQPDRNHVLLYQRLLARLGCETLHGLDDDCYLQGALQLALGRRADRYLPEILGFNLGYEQLPLHLLITAHELAELNIDPHYFTLHITIDNADVGHARQACRGVLDLLPEGDDRLAFYRRVRRGYALNGTGPGPRALLRRFDLNRELERVLRRKAEVGRLLHPDHCRLAGRRLNDWLADLAEGHGADDFLLALQRHGWVQRGRPATQSRFWNLLEGEQASMFGVFDGYERQLLHDWIVDDAAFAAPRRFRRAPRPRHASTPTPTDAECRRLEERLTGLGAREQMALLGEMMAPRRHFTPAGLFATRRYARTLAGL</sequence>
<dbReference type="RefSeq" id="WP_228232429.1">
    <property type="nucleotide sequence ID" value="NZ_JAJGNA010000001.1"/>
</dbReference>
<dbReference type="SMART" id="SM01236">
    <property type="entry name" value="Haem_oxygenase_2"/>
    <property type="match status" value="1"/>
</dbReference>
<proteinExistence type="predicted"/>
<protein>
    <submittedName>
        <fullName evidence="1">Iron-containing redox enzyme family protein</fullName>
    </submittedName>
</protein>
<keyword evidence="2" id="KW-1185">Reference proteome</keyword>
<dbReference type="Pfam" id="PF14518">
    <property type="entry name" value="Haem_oxygenas_2"/>
    <property type="match status" value="1"/>
</dbReference>
<dbReference type="InterPro" id="IPR016084">
    <property type="entry name" value="Haem_Oase-like_multi-hlx"/>
</dbReference>
<dbReference type="EMBL" id="JAJGNA010000001">
    <property type="protein sequence ID" value="MCC4307235.1"/>
    <property type="molecule type" value="Genomic_DNA"/>
</dbReference>
<evidence type="ECO:0000313" key="1">
    <source>
        <dbReference type="EMBL" id="MCC4307235.1"/>
    </source>
</evidence>
<dbReference type="AlphaFoldDB" id="A0A9Q3UJ95"/>
<reference evidence="1" key="1">
    <citation type="submission" date="2021-10" db="EMBL/GenBank/DDBJ databases">
        <title>The diversity and Nitrogen Metabolism of Culturable Nitrate-Utilizing Bacteria Within the Oxygen Minimum Zone of the Changjiang (Yangtze River)Estuary.</title>
        <authorList>
            <person name="Zhang D."/>
            <person name="Zheng J."/>
            <person name="Liu S."/>
            <person name="He W."/>
        </authorList>
    </citation>
    <scope>NUCLEOTIDE SEQUENCE</scope>
    <source>
        <strain evidence="1">FXH-223</strain>
    </source>
</reference>
<gene>
    <name evidence="1" type="ORF">LL252_01515</name>
</gene>
<dbReference type="Gene3D" id="1.20.910.10">
    <property type="entry name" value="Heme oxygenase-like"/>
    <property type="match status" value="1"/>
</dbReference>
<accession>A0A9Q3UJ95</accession>
<evidence type="ECO:0000313" key="2">
    <source>
        <dbReference type="Proteomes" id="UP001108027"/>
    </source>
</evidence>
<comment type="caution">
    <text evidence="1">The sequence shown here is derived from an EMBL/GenBank/DDBJ whole genome shotgun (WGS) entry which is preliminary data.</text>
</comment>
<organism evidence="1 2">
    <name type="scientific">Alloalcanivorax marinus</name>
    <dbReference type="NCBI Taxonomy" id="1177169"/>
    <lineage>
        <taxon>Bacteria</taxon>
        <taxon>Pseudomonadati</taxon>
        <taxon>Pseudomonadota</taxon>
        <taxon>Gammaproteobacteria</taxon>
        <taxon>Oceanospirillales</taxon>
        <taxon>Alcanivoracaceae</taxon>
        <taxon>Alloalcanivorax</taxon>
    </lineage>
</organism>